<dbReference type="CDD" id="cd06154">
    <property type="entry name" value="YjgF_YER057c_UK114_like_6"/>
    <property type="match status" value="1"/>
</dbReference>
<feature type="domain" description="N-acetyltransferase" evidence="1">
    <location>
        <begin position="142"/>
        <end position="284"/>
    </location>
</feature>
<name>A0ABP9T870_9ACTN</name>
<dbReference type="Proteomes" id="UP001499878">
    <property type="component" value="Unassembled WGS sequence"/>
</dbReference>
<evidence type="ECO:0000259" key="1">
    <source>
        <dbReference type="PROSITE" id="PS51186"/>
    </source>
</evidence>
<dbReference type="CDD" id="cd04301">
    <property type="entry name" value="NAT_SF"/>
    <property type="match status" value="1"/>
</dbReference>
<dbReference type="InterPro" id="IPR035959">
    <property type="entry name" value="RutC-like_sf"/>
</dbReference>
<dbReference type="PANTHER" id="PTHR43857">
    <property type="entry name" value="BLR7761 PROTEIN"/>
    <property type="match status" value="1"/>
</dbReference>
<dbReference type="InterPro" id="IPR016181">
    <property type="entry name" value="Acyl_CoA_acyltransferase"/>
</dbReference>
<proteinExistence type="predicted"/>
<evidence type="ECO:0000313" key="3">
    <source>
        <dbReference type="Proteomes" id="UP001499878"/>
    </source>
</evidence>
<dbReference type="Pfam" id="PF00583">
    <property type="entry name" value="Acetyltransf_1"/>
    <property type="match status" value="1"/>
</dbReference>
<dbReference type="SUPFAM" id="SSF55729">
    <property type="entry name" value="Acyl-CoA N-acyltransferases (Nat)"/>
    <property type="match status" value="1"/>
</dbReference>
<sequence length="288" mass="31220">MTKRQGEPPVRRAIVSGSVFEERIGYARAVVDGDRVHVSGTTGFDYAAMTISEDVVEQAGQCLRNIGAALAEAGCTFADVVRVRYLLPAREDFEPCWPVLRQAFGEVRPAATMMVCGLADERMRIEIEVDARRAPAGPGAGLRIAAVDGDAMVQEWRYVHNEIVPPAAMTPDEARDRSRRYRLENAYLGDTLVGCSTVRPPEGEGRVATVIARVLPAFRGRGIGAALYEAGLAHARGLGARAVETVVLAANADGLRFAEGRGFVERERYVLDGERDAWVDLRLAGHAS</sequence>
<reference evidence="3" key="1">
    <citation type="journal article" date="2019" name="Int. J. Syst. Evol. Microbiol.">
        <title>The Global Catalogue of Microorganisms (GCM) 10K type strain sequencing project: providing services to taxonomists for standard genome sequencing and annotation.</title>
        <authorList>
            <consortium name="The Broad Institute Genomics Platform"/>
            <consortium name="The Broad Institute Genome Sequencing Center for Infectious Disease"/>
            <person name="Wu L."/>
            <person name="Ma J."/>
        </authorList>
    </citation>
    <scope>NUCLEOTIDE SEQUENCE [LARGE SCALE GENOMIC DNA]</scope>
    <source>
        <strain evidence="3">JCM 18306</strain>
    </source>
</reference>
<dbReference type="SUPFAM" id="SSF55298">
    <property type="entry name" value="YjgF-like"/>
    <property type="match status" value="1"/>
</dbReference>
<dbReference type="RefSeq" id="WP_337306642.1">
    <property type="nucleotide sequence ID" value="NZ_BAABJR010000010.1"/>
</dbReference>
<dbReference type="Gene3D" id="3.30.1330.40">
    <property type="entry name" value="RutC-like"/>
    <property type="match status" value="1"/>
</dbReference>
<organism evidence="2 3">
    <name type="scientific">Streptomyces thinghirensis</name>
    <dbReference type="NCBI Taxonomy" id="551547"/>
    <lineage>
        <taxon>Bacteria</taxon>
        <taxon>Bacillati</taxon>
        <taxon>Actinomycetota</taxon>
        <taxon>Actinomycetes</taxon>
        <taxon>Kitasatosporales</taxon>
        <taxon>Streptomycetaceae</taxon>
        <taxon>Streptomyces</taxon>
    </lineage>
</organism>
<dbReference type="Pfam" id="PF01042">
    <property type="entry name" value="Ribonuc_L-PSP"/>
    <property type="match status" value="1"/>
</dbReference>
<dbReference type="EMBL" id="BAABJR010000010">
    <property type="protein sequence ID" value="GAA5211150.1"/>
    <property type="molecule type" value="Genomic_DNA"/>
</dbReference>
<protein>
    <submittedName>
        <fullName evidence="2">GNAT family N-acetyltransferase</fullName>
    </submittedName>
</protein>
<dbReference type="PROSITE" id="PS51186">
    <property type="entry name" value="GNAT"/>
    <property type="match status" value="1"/>
</dbReference>
<accession>A0ABP9T870</accession>
<dbReference type="InterPro" id="IPR006175">
    <property type="entry name" value="YjgF/YER057c/UK114"/>
</dbReference>
<dbReference type="InterPro" id="IPR000182">
    <property type="entry name" value="GNAT_dom"/>
</dbReference>
<dbReference type="Gene3D" id="3.40.630.30">
    <property type="match status" value="1"/>
</dbReference>
<evidence type="ECO:0000313" key="2">
    <source>
        <dbReference type="EMBL" id="GAA5211150.1"/>
    </source>
</evidence>
<keyword evidence="3" id="KW-1185">Reference proteome</keyword>
<gene>
    <name evidence="2" type="ORF">GCM10023323_41590</name>
</gene>
<comment type="caution">
    <text evidence="2">The sequence shown here is derived from an EMBL/GenBank/DDBJ whole genome shotgun (WGS) entry which is preliminary data.</text>
</comment>
<dbReference type="PANTHER" id="PTHR43857:SF1">
    <property type="entry name" value="YJGH FAMILY PROTEIN"/>
    <property type="match status" value="1"/>
</dbReference>